<dbReference type="EMBL" id="QKYV01000006">
    <property type="protein sequence ID" value="PZW39033.1"/>
    <property type="molecule type" value="Genomic_DNA"/>
</dbReference>
<protein>
    <submittedName>
        <fullName evidence="1">Uncharacterized protein</fullName>
    </submittedName>
</protein>
<keyword evidence="2" id="KW-1185">Reference proteome</keyword>
<proteinExistence type="predicted"/>
<accession>A0A2W7IKH0</accession>
<evidence type="ECO:0000313" key="2">
    <source>
        <dbReference type="Proteomes" id="UP000249542"/>
    </source>
</evidence>
<dbReference type="AlphaFoldDB" id="A0A2W7IKH0"/>
<sequence>MRLGILFNLKNKEKDKPLVTIQTFLDRADLSLSPNGKDNDLRFGLGIGLPINLK</sequence>
<organism evidence="1 2">
    <name type="scientific">Mesonia algae</name>
    <dbReference type="NCBI Taxonomy" id="213248"/>
    <lineage>
        <taxon>Bacteria</taxon>
        <taxon>Pseudomonadati</taxon>
        <taxon>Bacteroidota</taxon>
        <taxon>Flavobacteriia</taxon>
        <taxon>Flavobacteriales</taxon>
        <taxon>Flavobacteriaceae</taxon>
        <taxon>Mesonia</taxon>
    </lineage>
</organism>
<name>A0A2W7IKH0_9FLAO</name>
<evidence type="ECO:0000313" key="1">
    <source>
        <dbReference type="EMBL" id="PZW39033.1"/>
    </source>
</evidence>
<reference evidence="1 2" key="1">
    <citation type="submission" date="2018-06" db="EMBL/GenBank/DDBJ databases">
        <title>Genomic Encyclopedia of Archaeal and Bacterial Type Strains, Phase II (KMG-II): from individual species to whole genera.</title>
        <authorList>
            <person name="Goeker M."/>
        </authorList>
    </citation>
    <scope>NUCLEOTIDE SEQUENCE [LARGE SCALE GENOMIC DNA]</scope>
    <source>
        <strain evidence="1 2">DSM 15361</strain>
    </source>
</reference>
<dbReference type="Proteomes" id="UP000249542">
    <property type="component" value="Unassembled WGS sequence"/>
</dbReference>
<dbReference type="RefSeq" id="WP_170116609.1">
    <property type="nucleotide sequence ID" value="NZ_QKYV01000006.1"/>
</dbReference>
<gene>
    <name evidence="1" type="ORF">LX95_02173</name>
</gene>
<comment type="caution">
    <text evidence="1">The sequence shown here is derived from an EMBL/GenBank/DDBJ whole genome shotgun (WGS) entry which is preliminary data.</text>
</comment>